<proteinExistence type="predicted"/>
<dbReference type="RefSeq" id="WP_014288512.1">
    <property type="nucleotide sequence ID" value="NC_016645.1"/>
</dbReference>
<gene>
    <name evidence="2" type="ORF">P186_1255</name>
</gene>
<dbReference type="eggNOG" id="arCOG09780">
    <property type="taxonomic scope" value="Archaea"/>
</dbReference>
<evidence type="ECO:0000313" key="3">
    <source>
        <dbReference type="Proteomes" id="UP000005867"/>
    </source>
</evidence>
<sequence length="335" mass="37396">MKAGVEPTPHIQPLSGEPDWAGVAREMAFENASLTRFFLSWLSAYLWAAEGDKRAVADFLTAAVMGDGSIQTAVRREESGVELAGDVRLTVGRFSAKRKKKEEAGAITHIHKAALALAVLKAAGHEPERVYARARGESRWFELEWRIDAARGFLSNASLWLYAPELAGGNDEIRVKYSRALEAVGVEAHIKDFTAEGKRPRARLVVRLGGDTAEFSIRLQKGNMVELRFGTTSREEAERRAAVLRAVGVGADVKRTYHKSRNRDQWYIVVSTNVLAAESVHEEVRKAVVEFLQRCREAGALEEKTCRRLAAKIERGVPEWGDIRFSLWLKKTAPW</sequence>
<dbReference type="Pfam" id="PF07775">
    <property type="entry name" value="PaRep2b"/>
    <property type="match status" value="1"/>
</dbReference>
<name>G7VCZ5_9CREN</name>
<protein>
    <recommendedName>
        <fullName evidence="1">PaRep2b domain-containing protein</fullName>
    </recommendedName>
</protein>
<accession>G7VCZ5</accession>
<dbReference type="GeneID" id="70362851"/>
<dbReference type="EMBL" id="CP003098">
    <property type="protein sequence ID" value="AET32684.1"/>
    <property type="molecule type" value="Genomic_DNA"/>
</dbReference>
<dbReference type="BioCyc" id="PSP1104324:GJSN-1227-MONOMER"/>
<feature type="domain" description="PaRep2b" evidence="1">
    <location>
        <begin position="185"/>
        <end position="326"/>
    </location>
</feature>
<dbReference type="AlphaFoldDB" id="G7VCZ5"/>
<reference evidence="2 3" key="1">
    <citation type="journal article" date="2012" name="J. Bacteriol.">
        <title>Complete genome sequence of strain 1860, a crenarchaeon of the genus pyrobaculum able to grow with various electron acceptors.</title>
        <authorList>
            <person name="Mardanov A.V."/>
            <person name="Gumerov V.M."/>
            <person name="Slobodkina G.B."/>
            <person name="Beletsky A.V."/>
            <person name="Bonch-Osmolovskaya E.A."/>
            <person name="Ravin N.V."/>
            <person name="Skryabin K.G."/>
        </authorList>
    </citation>
    <scope>NUCLEOTIDE SEQUENCE [LARGE SCALE GENOMIC DNA]</scope>
    <source>
        <strain evidence="2 3">1860</strain>
    </source>
</reference>
<evidence type="ECO:0000313" key="2">
    <source>
        <dbReference type="EMBL" id="AET32684.1"/>
    </source>
</evidence>
<evidence type="ECO:0000259" key="1">
    <source>
        <dbReference type="Pfam" id="PF07775"/>
    </source>
</evidence>
<organism evidence="2 3">
    <name type="scientific">Pyrobaculum ferrireducens</name>
    <dbReference type="NCBI Taxonomy" id="1104324"/>
    <lineage>
        <taxon>Archaea</taxon>
        <taxon>Thermoproteota</taxon>
        <taxon>Thermoprotei</taxon>
        <taxon>Thermoproteales</taxon>
        <taxon>Thermoproteaceae</taxon>
        <taxon>Pyrobaculum</taxon>
    </lineage>
</organism>
<keyword evidence="3" id="KW-1185">Reference proteome</keyword>
<dbReference type="Proteomes" id="UP000005867">
    <property type="component" value="Chromosome"/>
</dbReference>
<dbReference type="KEGG" id="pyr:P186_1255"/>
<dbReference type="InterPro" id="IPR011689">
    <property type="entry name" value="PaRep2b"/>
</dbReference>
<dbReference type="STRING" id="1104324.P186_1255"/>
<dbReference type="HOGENOM" id="CLU_827988_0_0_2"/>